<protein>
    <submittedName>
        <fullName evidence="2">Uncharacterized protein</fullName>
    </submittedName>
</protein>
<dbReference type="Proteomes" id="UP001472677">
    <property type="component" value="Unassembled WGS sequence"/>
</dbReference>
<gene>
    <name evidence="2" type="ORF">V6N12_025542</name>
</gene>
<feature type="region of interest" description="Disordered" evidence="1">
    <location>
        <begin position="1"/>
        <end position="35"/>
    </location>
</feature>
<reference evidence="2 3" key="1">
    <citation type="journal article" date="2024" name="G3 (Bethesda)">
        <title>Genome assembly of Hibiscus sabdariffa L. provides insights into metabolisms of medicinal natural products.</title>
        <authorList>
            <person name="Kim T."/>
        </authorList>
    </citation>
    <scope>NUCLEOTIDE SEQUENCE [LARGE SCALE GENOMIC DNA]</scope>
    <source>
        <strain evidence="2">TK-2024</strain>
        <tissue evidence="2">Old leaves</tissue>
    </source>
</reference>
<proteinExistence type="predicted"/>
<keyword evidence="3" id="KW-1185">Reference proteome</keyword>
<evidence type="ECO:0000313" key="2">
    <source>
        <dbReference type="EMBL" id="KAK8519506.1"/>
    </source>
</evidence>
<dbReference type="EMBL" id="JBBPBM010000051">
    <property type="protein sequence ID" value="KAK8519506.1"/>
    <property type="molecule type" value="Genomic_DNA"/>
</dbReference>
<accession>A0ABR2CIS9</accession>
<organism evidence="2 3">
    <name type="scientific">Hibiscus sabdariffa</name>
    <name type="common">roselle</name>
    <dbReference type="NCBI Taxonomy" id="183260"/>
    <lineage>
        <taxon>Eukaryota</taxon>
        <taxon>Viridiplantae</taxon>
        <taxon>Streptophyta</taxon>
        <taxon>Embryophyta</taxon>
        <taxon>Tracheophyta</taxon>
        <taxon>Spermatophyta</taxon>
        <taxon>Magnoliopsida</taxon>
        <taxon>eudicotyledons</taxon>
        <taxon>Gunneridae</taxon>
        <taxon>Pentapetalae</taxon>
        <taxon>rosids</taxon>
        <taxon>malvids</taxon>
        <taxon>Malvales</taxon>
        <taxon>Malvaceae</taxon>
        <taxon>Malvoideae</taxon>
        <taxon>Hibiscus</taxon>
    </lineage>
</organism>
<evidence type="ECO:0000313" key="3">
    <source>
        <dbReference type="Proteomes" id="UP001472677"/>
    </source>
</evidence>
<comment type="caution">
    <text evidence="2">The sequence shown here is derived from an EMBL/GenBank/DDBJ whole genome shotgun (WGS) entry which is preliminary data.</text>
</comment>
<sequence>MTSVHGEVSALAVAQRWDKPVTQQDALPKSEDLLR</sequence>
<name>A0ABR2CIS9_9ROSI</name>
<evidence type="ECO:0000256" key="1">
    <source>
        <dbReference type="SAM" id="MobiDB-lite"/>
    </source>
</evidence>